<evidence type="ECO:0000259" key="6">
    <source>
        <dbReference type="PROSITE" id="PS50893"/>
    </source>
</evidence>
<dbReference type="PANTHER" id="PTHR43820">
    <property type="entry name" value="HIGH-AFFINITY BRANCHED-CHAIN AMINO ACID TRANSPORT ATP-BINDING PROTEIN LIVF"/>
    <property type="match status" value="1"/>
</dbReference>
<dbReference type="InterPro" id="IPR003439">
    <property type="entry name" value="ABC_transporter-like_ATP-bd"/>
</dbReference>
<dbReference type="EMBL" id="JBIAQY010000002">
    <property type="protein sequence ID" value="MFF3567800.1"/>
    <property type="molecule type" value="Genomic_DNA"/>
</dbReference>
<dbReference type="Gene3D" id="3.40.50.300">
    <property type="entry name" value="P-loop containing nucleotide triphosphate hydrolases"/>
    <property type="match status" value="1"/>
</dbReference>
<keyword evidence="8" id="KW-1185">Reference proteome</keyword>
<organism evidence="7 8">
    <name type="scientific">Nocardia jiangxiensis</name>
    <dbReference type="NCBI Taxonomy" id="282685"/>
    <lineage>
        <taxon>Bacteria</taxon>
        <taxon>Bacillati</taxon>
        <taxon>Actinomycetota</taxon>
        <taxon>Actinomycetes</taxon>
        <taxon>Mycobacteriales</taxon>
        <taxon>Nocardiaceae</taxon>
        <taxon>Nocardia</taxon>
    </lineage>
</organism>
<dbReference type="SUPFAM" id="SSF52540">
    <property type="entry name" value="P-loop containing nucleoside triphosphate hydrolases"/>
    <property type="match status" value="1"/>
</dbReference>
<reference evidence="7 8" key="1">
    <citation type="submission" date="2024-10" db="EMBL/GenBank/DDBJ databases">
        <title>The Natural Products Discovery Center: Release of the First 8490 Sequenced Strains for Exploring Actinobacteria Biosynthetic Diversity.</title>
        <authorList>
            <person name="Kalkreuter E."/>
            <person name="Kautsar S.A."/>
            <person name="Yang D."/>
            <person name="Bader C.D."/>
            <person name="Teijaro C.N."/>
            <person name="Fluegel L."/>
            <person name="Davis C.M."/>
            <person name="Simpson J.R."/>
            <person name="Lauterbach L."/>
            <person name="Steele A.D."/>
            <person name="Gui C."/>
            <person name="Meng S."/>
            <person name="Li G."/>
            <person name="Viehrig K."/>
            <person name="Ye F."/>
            <person name="Su P."/>
            <person name="Kiefer A.F."/>
            <person name="Nichols A."/>
            <person name="Cepeda A.J."/>
            <person name="Yan W."/>
            <person name="Fan B."/>
            <person name="Jiang Y."/>
            <person name="Adhikari A."/>
            <person name="Zheng C.-J."/>
            <person name="Schuster L."/>
            <person name="Cowan T.M."/>
            <person name="Smanski M.J."/>
            <person name="Chevrette M.G."/>
            <person name="De Carvalho L.P.S."/>
            <person name="Shen B."/>
        </authorList>
    </citation>
    <scope>NUCLEOTIDE SEQUENCE [LARGE SCALE GENOMIC DNA]</scope>
    <source>
        <strain evidence="7 8">NPDC002593</strain>
    </source>
</reference>
<dbReference type="Pfam" id="PF00005">
    <property type="entry name" value="ABC_tran"/>
    <property type="match status" value="1"/>
</dbReference>
<sequence length="236" mass="24967">MTATDTRVRTGGLDVTGLTVDYGNGTGLWDFDLHVGAGEVTCVIGRNGAGKSSALLGIAGFVTPTAGTVAIGGAKVSGAPYRRCRTQLSLVVKGRSLFGSLTLAENLSLARIDPDEFFDLFPQLASRRDVAAGSLSGGQQQLAAVGRALLRDVRVVLLDELTFGLSPAVRALIARVVREQATRRELAVVVVEQHVETALAIGDRTLVLSEGRTVLDLSARELADRTETVEQTYLHP</sequence>
<dbReference type="InterPro" id="IPR017871">
    <property type="entry name" value="ABC_transporter-like_CS"/>
</dbReference>
<name>A0ABW6RX41_9NOCA</name>
<dbReference type="SMART" id="SM00382">
    <property type="entry name" value="AAA"/>
    <property type="match status" value="1"/>
</dbReference>
<evidence type="ECO:0000256" key="4">
    <source>
        <dbReference type="ARBA" id="ARBA00022840"/>
    </source>
</evidence>
<dbReference type="GO" id="GO:0005524">
    <property type="term" value="F:ATP binding"/>
    <property type="evidence" value="ECO:0007669"/>
    <property type="project" value="UniProtKB-KW"/>
</dbReference>
<dbReference type="PANTHER" id="PTHR43820:SF4">
    <property type="entry name" value="HIGH-AFFINITY BRANCHED-CHAIN AMINO ACID TRANSPORT ATP-BINDING PROTEIN LIVF"/>
    <property type="match status" value="1"/>
</dbReference>
<evidence type="ECO:0000256" key="1">
    <source>
        <dbReference type="ARBA" id="ARBA00005417"/>
    </source>
</evidence>
<proteinExistence type="inferred from homology"/>
<accession>A0ABW6RX41</accession>
<comment type="caution">
    <text evidence="7">The sequence shown here is derived from an EMBL/GenBank/DDBJ whole genome shotgun (WGS) entry which is preliminary data.</text>
</comment>
<comment type="similarity">
    <text evidence="1">Belongs to the ABC transporter superfamily.</text>
</comment>
<keyword evidence="4 7" id="KW-0067">ATP-binding</keyword>
<feature type="domain" description="ABC transporter" evidence="6">
    <location>
        <begin position="13"/>
        <end position="235"/>
    </location>
</feature>
<dbReference type="Proteomes" id="UP001601992">
    <property type="component" value="Unassembled WGS sequence"/>
</dbReference>
<gene>
    <name evidence="7" type="ORF">ACFYXQ_08435</name>
</gene>
<evidence type="ECO:0000256" key="3">
    <source>
        <dbReference type="ARBA" id="ARBA00022741"/>
    </source>
</evidence>
<dbReference type="InterPro" id="IPR052156">
    <property type="entry name" value="BCAA_Transport_ATP-bd_LivF"/>
</dbReference>
<dbReference type="RefSeq" id="WP_051194482.1">
    <property type="nucleotide sequence ID" value="NZ_JBIAQY010000002.1"/>
</dbReference>
<keyword evidence="3" id="KW-0547">Nucleotide-binding</keyword>
<dbReference type="InterPro" id="IPR003593">
    <property type="entry name" value="AAA+_ATPase"/>
</dbReference>
<keyword evidence="5" id="KW-0029">Amino-acid transport</keyword>
<evidence type="ECO:0000256" key="2">
    <source>
        <dbReference type="ARBA" id="ARBA00022448"/>
    </source>
</evidence>
<evidence type="ECO:0000256" key="5">
    <source>
        <dbReference type="ARBA" id="ARBA00022970"/>
    </source>
</evidence>
<keyword evidence="2" id="KW-0813">Transport</keyword>
<protein>
    <submittedName>
        <fullName evidence="7">ABC transporter ATP-binding protein</fullName>
    </submittedName>
</protein>
<dbReference type="InterPro" id="IPR027417">
    <property type="entry name" value="P-loop_NTPase"/>
</dbReference>
<dbReference type="PROSITE" id="PS50893">
    <property type="entry name" value="ABC_TRANSPORTER_2"/>
    <property type="match status" value="1"/>
</dbReference>
<dbReference type="PROSITE" id="PS00211">
    <property type="entry name" value="ABC_TRANSPORTER_1"/>
    <property type="match status" value="1"/>
</dbReference>
<evidence type="ECO:0000313" key="8">
    <source>
        <dbReference type="Proteomes" id="UP001601992"/>
    </source>
</evidence>
<evidence type="ECO:0000313" key="7">
    <source>
        <dbReference type="EMBL" id="MFF3567800.1"/>
    </source>
</evidence>